<sequence length="462" mass="47697">MSVERPCVLVGVTGCIAAYKAGEVVRGLQKAGVRVKVVMTEHGTHFIDPVTFRALTHEKVAVGLFDDPSDPIHHISLAQECDVFLIAPCTANVMAKVACGIADDLLSTTALATTATLAIAPAANVHMYEAAATQENMATLRRRGVRFIEGGAGYLACGDVGRGRLADPAVIVRETLGLLAERVGLDALSEACEQHGEVPFAAVMEQISAASSRHPERCAESASAPIPTDAPQPGAVADGAATMPAGALAGRTVLVTAGPTVEPIDSVRYISNYSSGKMGYAIAEAAAAAGARVVLVSGPVALAAPTGVEVVPVKTARDMLAAAASVFPAADAAIFAAAVADLRPANPADRKLKKGRDDAALANVPLTENPDILATLAAGKRPDQYVVGFAAETNDVLMNAHAKLQKKNADMIVANQVGDGLAFGTDNNEVWLVTEGDDVLLPLMSKRAVAERLVEVVAAHLE</sequence>
<dbReference type="EC" id="4.1.1.36" evidence="3"/>
<feature type="binding site" evidence="3">
    <location>
        <begin position="370"/>
        <end position="373"/>
    </location>
    <ligand>
        <name>CTP</name>
        <dbReference type="ChEBI" id="CHEBI:37563"/>
    </ligand>
</feature>
<keyword evidence="7" id="KW-1185">Reference proteome</keyword>
<dbReference type="GO" id="GO:0015941">
    <property type="term" value="P:pantothenate catabolic process"/>
    <property type="evidence" value="ECO:0007669"/>
    <property type="project" value="InterPro"/>
</dbReference>
<dbReference type="GO" id="GO:0004633">
    <property type="term" value="F:phosphopantothenoylcysteine decarboxylase activity"/>
    <property type="evidence" value="ECO:0007669"/>
    <property type="project" value="UniProtKB-UniRule"/>
</dbReference>
<keyword evidence="3" id="KW-0511">Multifunctional enzyme</keyword>
<keyword evidence="3" id="KW-0288">FMN</keyword>
<dbReference type="Pfam" id="PF04127">
    <property type="entry name" value="DFP"/>
    <property type="match status" value="1"/>
</dbReference>
<dbReference type="InterPro" id="IPR035929">
    <property type="entry name" value="CoaB-like_sf"/>
</dbReference>
<feature type="binding site" evidence="3">
    <location>
        <position position="403"/>
    </location>
    <ligand>
        <name>CTP</name>
        <dbReference type="ChEBI" id="CHEBI:37563"/>
    </ligand>
</feature>
<keyword evidence="2 3" id="KW-0456">Lyase</keyword>
<dbReference type="PANTHER" id="PTHR14359">
    <property type="entry name" value="HOMO-OLIGOMERIC FLAVIN CONTAINING CYS DECARBOXYLASE FAMILY"/>
    <property type="match status" value="1"/>
</dbReference>
<name>A0A6F8SN32_9ACTN</name>
<evidence type="ECO:0000313" key="6">
    <source>
        <dbReference type="EMBL" id="BCA89505.1"/>
    </source>
</evidence>
<evidence type="ECO:0000256" key="3">
    <source>
        <dbReference type="HAMAP-Rule" id="MF_02225"/>
    </source>
</evidence>
<feature type="domain" description="Flavoprotein" evidence="4">
    <location>
        <begin position="8"/>
        <end position="176"/>
    </location>
</feature>
<feature type="domain" description="DNA/pantothenate metabolism flavoprotein C-terminal" evidence="5">
    <location>
        <begin position="248"/>
        <end position="459"/>
    </location>
</feature>
<dbReference type="EC" id="6.3.2.5" evidence="3"/>
<dbReference type="RefSeq" id="WP_173114383.1">
    <property type="nucleotide sequence ID" value="NZ_AP022829.1"/>
</dbReference>
<comment type="cofactor">
    <cofactor evidence="3">
        <name>Mg(2+)</name>
        <dbReference type="ChEBI" id="CHEBI:18420"/>
    </cofactor>
</comment>
<comment type="catalytic activity">
    <reaction evidence="3">
        <text>N-[(R)-4-phosphopantothenoyl]-L-cysteine + H(+) = (R)-4'-phosphopantetheine + CO2</text>
        <dbReference type="Rhea" id="RHEA:16793"/>
        <dbReference type="ChEBI" id="CHEBI:15378"/>
        <dbReference type="ChEBI" id="CHEBI:16526"/>
        <dbReference type="ChEBI" id="CHEBI:59458"/>
        <dbReference type="ChEBI" id="CHEBI:61723"/>
        <dbReference type="EC" id="4.1.1.36"/>
    </reaction>
</comment>
<dbReference type="SUPFAM" id="SSF52507">
    <property type="entry name" value="Homo-oligomeric flavin-containing Cys decarboxylases, HFCD"/>
    <property type="match status" value="1"/>
</dbReference>
<evidence type="ECO:0000256" key="1">
    <source>
        <dbReference type="ARBA" id="ARBA00022793"/>
    </source>
</evidence>
<dbReference type="Gene3D" id="3.40.50.10300">
    <property type="entry name" value="CoaB-like"/>
    <property type="match status" value="1"/>
</dbReference>
<dbReference type="SUPFAM" id="SSF102645">
    <property type="entry name" value="CoaB-like"/>
    <property type="match status" value="1"/>
</dbReference>
<feature type="binding site" evidence="3">
    <location>
        <position position="389"/>
    </location>
    <ligand>
        <name>CTP</name>
        <dbReference type="ChEBI" id="CHEBI:37563"/>
    </ligand>
</feature>
<keyword evidence="1 3" id="KW-0210">Decarboxylase</keyword>
<dbReference type="GO" id="GO:0046872">
    <property type="term" value="F:metal ion binding"/>
    <property type="evidence" value="ECO:0007669"/>
    <property type="project" value="UniProtKB-KW"/>
</dbReference>
<comment type="function">
    <text evidence="3">Catalyzes two sequential steps in the biosynthesis of coenzyme A. In the first step cysteine is conjugated to 4'-phosphopantothenate to form 4-phosphopantothenoylcysteine. In the second step the latter compound is decarboxylated to form 4'-phosphopantotheine.</text>
</comment>
<feature type="region of interest" description="Phosphopantothenate--cysteine ligase" evidence="3">
    <location>
        <begin position="253"/>
        <end position="462"/>
    </location>
</feature>
<feature type="active site" description="Proton donor" evidence="3">
    <location>
        <position position="157"/>
    </location>
</feature>
<dbReference type="Gene3D" id="3.40.50.1950">
    <property type="entry name" value="Flavin prenyltransferase-like"/>
    <property type="match status" value="1"/>
</dbReference>
<comment type="pathway">
    <text evidence="3">Cofactor biosynthesis; coenzyme A biosynthesis; CoA from (R)-pantothenate: step 3/5.</text>
</comment>
<dbReference type="InterPro" id="IPR005252">
    <property type="entry name" value="CoaBC"/>
</dbReference>
<comment type="cofactor">
    <cofactor evidence="3">
        <name>FMN</name>
        <dbReference type="ChEBI" id="CHEBI:58210"/>
    </cofactor>
    <text evidence="3">Binds 1 FMN per subunit.</text>
</comment>
<feature type="binding site" evidence="3">
    <location>
        <position position="351"/>
    </location>
    <ligand>
        <name>CTP</name>
        <dbReference type="ChEBI" id="CHEBI:37563"/>
    </ligand>
</feature>
<comment type="pathway">
    <text evidence="3">Cofactor biosynthesis; coenzyme A biosynthesis; CoA from (R)-pantothenate: step 2/5.</text>
</comment>
<evidence type="ECO:0000259" key="4">
    <source>
        <dbReference type="Pfam" id="PF02441"/>
    </source>
</evidence>
<proteinExistence type="inferred from homology"/>
<dbReference type="KEGG" id="ahat:ADCFC_21240"/>
<dbReference type="PANTHER" id="PTHR14359:SF6">
    <property type="entry name" value="PHOSPHOPANTOTHENOYLCYSTEINE DECARBOXYLASE"/>
    <property type="match status" value="1"/>
</dbReference>
<gene>
    <name evidence="3" type="primary">coaBC</name>
    <name evidence="6" type="ORF">ADCFC_20020</name>
</gene>
<dbReference type="EMBL" id="AP022829">
    <property type="protein sequence ID" value="BCA89505.1"/>
    <property type="molecule type" value="Genomic_DNA"/>
</dbReference>
<protein>
    <recommendedName>
        <fullName evidence="3">Coenzyme A biosynthesis bifunctional protein CoaBC</fullName>
    </recommendedName>
    <alternativeName>
        <fullName evidence="3">DNA/pantothenate metabolism flavoprotein</fullName>
    </alternativeName>
    <alternativeName>
        <fullName evidence="3">Phosphopantothenoylcysteine synthetase/decarboxylase</fullName>
        <shortName evidence="3">PPCS-PPCDC</shortName>
    </alternativeName>
    <domain>
        <recommendedName>
            <fullName evidence="3">Phosphopantothenoylcysteine decarboxylase</fullName>
            <shortName evidence="3">PPC decarboxylase</shortName>
            <shortName evidence="3">PPC-DC</shortName>
            <ecNumber evidence="3">4.1.1.36</ecNumber>
        </recommendedName>
        <alternativeName>
            <fullName evidence="3">CoaC</fullName>
        </alternativeName>
    </domain>
    <domain>
        <recommendedName>
            <fullName evidence="3">Phosphopantothenate--cysteine ligase</fullName>
            <ecNumber evidence="3">6.3.2.5</ecNumber>
        </recommendedName>
        <alternativeName>
            <fullName evidence="3">CoaB</fullName>
        </alternativeName>
        <alternativeName>
            <fullName evidence="3">Phosphopantothenoylcysteine synthetase</fullName>
            <shortName evidence="3">PPC synthetase</shortName>
            <shortName evidence="3">PPC-S</shortName>
        </alternativeName>
    </domain>
</protein>
<dbReference type="AlphaFoldDB" id="A0A6F8SN32"/>
<dbReference type="GO" id="GO:0010181">
    <property type="term" value="F:FMN binding"/>
    <property type="evidence" value="ECO:0007669"/>
    <property type="project" value="UniProtKB-UniRule"/>
</dbReference>
<feature type="region of interest" description="Phosphopantothenoylcysteine decarboxylase" evidence="3">
    <location>
        <begin position="1"/>
        <end position="252"/>
    </location>
</feature>
<feature type="binding site" evidence="3">
    <location>
        <position position="341"/>
    </location>
    <ligand>
        <name>CTP</name>
        <dbReference type="ChEBI" id="CHEBI:37563"/>
    </ligand>
</feature>
<dbReference type="InterPro" id="IPR003382">
    <property type="entry name" value="Flavoprotein"/>
</dbReference>
<dbReference type="Pfam" id="PF02441">
    <property type="entry name" value="Flavoprotein"/>
    <property type="match status" value="1"/>
</dbReference>
<keyword evidence="3" id="KW-0436">Ligase</keyword>
<dbReference type="Proteomes" id="UP000501727">
    <property type="component" value="Chromosome"/>
</dbReference>
<keyword evidence="3" id="KW-0479">Metal-binding</keyword>
<comment type="similarity">
    <text evidence="3">In the C-terminal section; belongs to the PPC synthetase family.</text>
</comment>
<comment type="caution">
    <text evidence="3">Lacks conserved residue(s) required for the propagation of feature annotation.</text>
</comment>
<keyword evidence="3" id="KW-0285">Flavoprotein</keyword>
<dbReference type="InterPro" id="IPR036551">
    <property type="entry name" value="Flavin_trans-like"/>
</dbReference>
<evidence type="ECO:0000256" key="2">
    <source>
        <dbReference type="ARBA" id="ARBA00023239"/>
    </source>
</evidence>
<dbReference type="GO" id="GO:0004632">
    <property type="term" value="F:phosphopantothenate--cysteine ligase activity"/>
    <property type="evidence" value="ECO:0007669"/>
    <property type="project" value="UniProtKB-UniRule"/>
</dbReference>
<feature type="binding site" evidence="3">
    <location>
        <position position="407"/>
    </location>
    <ligand>
        <name>CTP</name>
        <dbReference type="ChEBI" id="CHEBI:37563"/>
    </ligand>
</feature>
<dbReference type="HAMAP" id="MF_02225">
    <property type="entry name" value="CoaBC"/>
    <property type="match status" value="1"/>
</dbReference>
<evidence type="ECO:0000313" key="7">
    <source>
        <dbReference type="Proteomes" id="UP000501727"/>
    </source>
</evidence>
<dbReference type="InterPro" id="IPR007085">
    <property type="entry name" value="DNA/pantothenate-metab_flavo_C"/>
</dbReference>
<accession>A0A6F8SN32</accession>
<dbReference type="GO" id="GO:0015937">
    <property type="term" value="P:coenzyme A biosynthetic process"/>
    <property type="evidence" value="ECO:0007669"/>
    <property type="project" value="UniProtKB-UniRule"/>
</dbReference>
<organism evidence="6 7">
    <name type="scientific">Adlercreutzia hattorii</name>
    <dbReference type="NCBI Taxonomy" id="2707299"/>
    <lineage>
        <taxon>Bacteria</taxon>
        <taxon>Bacillati</taxon>
        <taxon>Actinomycetota</taxon>
        <taxon>Coriobacteriia</taxon>
        <taxon>Eggerthellales</taxon>
        <taxon>Eggerthellaceae</taxon>
        <taxon>Adlercreutzia</taxon>
    </lineage>
</organism>
<comment type="similarity">
    <text evidence="3">In the N-terminal section; belongs to the HFCD (homo-oligomeric flavin containing Cys decarboxylase) superfamily.</text>
</comment>
<dbReference type="UniPathway" id="UPA00241">
    <property type="reaction ID" value="UER00353"/>
</dbReference>
<comment type="catalytic activity">
    <reaction evidence="3">
        <text>(R)-4'-phosphopantothenate + L-cysteine + CTP = N-[(R)-4-phosphopantothenoyl]-L-cysteine + CMP + diphosphate + H(+)</text>
        <dbReference type="Rhea" id="RHEA:19397"/>
        <dbReference type="ChEBI" id="CHEBI:10986"/>
        <dbReference type="ChEBI" id="CHEBI:15378"/>
        <dbReference type="ChEBI" id="CHEBI:33019"/>
        <dbReference type="ChEBI" id="CHEBI:35235"/>
        <dbReference type="ChEBI" id="CHEBI:37563"/>
        <dbReference type="ChEBI" id="CHEBI:59458"/>
        <dbReference type="ChEBI" id="CHEBI:60377"/>
        <dbReference type="EC" id="6.3.2.5"/>
    </reaction>
</comment>
<dbReference type="GO" id="GO:0071513">
    <property type="term" value="C:phosphopantothenoylcysteine decarboxylase complex"/>
    <property type="evidence" value="ECO:0007669"/>
    <property type="project" value="TreeGrafter"/>
</dbReference>
<reference evidence="7" key="2">
    <citation type="submission" date="2020-03" db="EMBL/GenBank/DDBJ databases">
        <title>Complete Genome Sequence of Adlercreutzia sp. strain 8CFCBH1 Producing Equol, Isolated from Healthy Japanese Feces.</title>
        <authorList>
            <person name="Ogata Y."/>
            <person name="Sakamoto M."/>
            <person name="Ohkuma M."/>
            <person name="Hattori M."/>
            <person name="Suda W."/>
        </authorList>
    </citation>
    <scope>NUCLEOTIDE SEQUENCE [LARGE SCALE GENOMIC DNA]</scope>
    <source>
        <strain evidence="7">8CFCBH1</strain>
    </source>
</reference>
<evidence type="ECO:0000259" key="5">
    <source>
        <dbReference type="Pfam" id="PF04127"/>
    </source>
</evidence>
<reference evidence="7" key="1">
    <citation type="journal article" date="2020" name="Microbiol. Resour. Announc.">
        <title>Complete Genome Sequence of Adlercreutzia sp. Strain 8CFCBH1, a Potent Producer of Equol, Isolated from Healthy Japanese Feces.</title>
        <authorList>
            <person name="Ogata Y."/>
            <person name="Sakamoto M."/>
            <person name="Ohkuma M."/>
            <person name="Hattori M."/>
            <person name="Suda W."/>
        </authorList>
    </citation>
    <scope>NUCLEOTIDE SEQUENCE [LARGE SCALE GENOMIC DNA]</scope>
    <source>
        <strain evidence="7">8CFCBH1</strain>
    </source>
</reference>
<keyword evidence="3" id="KW-0460">Magnesium</keyword>